<evidence type="ECO:0000256" key="4">
    <source>
        <dbReference type="ARBA" id="ARBA00030473"/>
    </source>
</evidence>
<dbReference type="SUPFAM" id="SSF48208">
    <property type="entry name" value="Six-hairpin glycosidases"/>
    <property type="match status" value="1"/>
</dbReference>
<evidence type="ECO:0000256" key="2">
    <source>
        <dbReference type="ARBA" id="ARBA00012757"/>
    </source>
</evidence>
<dbReference type="GO" id="GO:0004555">
    <property type="term" value="F:alpha,alpha-trehalase activity"/>
    <property type="evidence" value="ECO:0007669"/>
    <property type="project" value="UniProtKB-EC"/>
</dbReference>
<keyword evidence="5" id="KW-1185">Reference proteome</keyword>
<name>A0A915HM11_ROMCU</name>
<dbReference type="InterPro" id="IPR008928">
    <property type="entry name" value="6-hairpin_glycosidase_sf"/>
</dbReference>
<dbReference type="PANTHER" id="PTHR23403">
    <property type="entry name" value="TREHALASE"/>
    <property type="match status" value="1"/>
</dbReference>
<dbReference type="InterPro" id="IPR001661">
    <property type="entry name" value="Glyco_hydro_37"/>
</dbReference>
<dbReference type="InterPro" id="IPR012341">
    <property type="entry name" value="6hp_glycosidase-like_sf"/>
</dbReference>
<dbReference type="AlphaFoldDB" id="A0A915HM11"/>
<dbReference type="WBParaSite" id="nRc.2.0.1.t02714-RA">
    <property type="protein sequence ID" value="nRc.2.0.1.t02714-RA"/>
    <property type="gene ID" value="nRc.2.0.1.g02714"/>
</dbReference>
<comment type="similarity">
    <text evidence="1">Belongs to the glycosyl hydrolase 37 family.</text>
</comment>
<reference evidence="6" key="1">
    <citation type="submission" date="2022-11" db="UniProtKB">
        <authorList>
            <consortium name="WormBaseParasite"/>
        </authorList>
    </citation>
    <scope>IDENTIFICATION</scope>
</reference>
<organism evidence="5 6">
    <name type="scientific">Romanomermis culicivorax</name>
    <name type="common">Nematode worm</name>
    <dbReference type="NCBI Taxonomy" id="13658"/>
    <lineage>
        <taxon>Eukaryota</taxon>
        <taxon>Metazoa</taxon>
        <taxon>Ecdysozoa</taxon>
        <taxon>Nematoda</taxon>
        <taxon>Enoplea</taxon>
        <taxon>Dorylaimia</taxon>
        <taxon>Mermithida</taxon>
        <taxon>Mermithoidea</taxon>
        <taxon>Mermithidae</taxon>
        <taxon>Romanomermis</taxon>
    </lineage>
</organism>
<evidence type="ECO:0000313" key="6">
    <source>
        <dbReference type="WBParaSite" id="nRc.2.0.1.t02714-RA"/>
    </source>
</evidence>
<dbReference type="Pfam" id="PF01204">
    <property type="entry name" value="Trehalase"/>
    <property type="match status" value="1"/>
</dbReference>
<dbReference type="PANTHER" id="PTHR23403:SF12">
    <property type="entry name" value="TREHALASE"/>
    <property type="match status" value="1"/>
</dbReference>
<sequence>MNPFANFSCNSSQIYCEGPILKAVQEARLFNDSKYFVDMPLKFDPMATLKDFEKVVDKIKDDRDLLSKFVDSHFSPPGTDLETCVPDDWKPSFFGLSKVKDEKFRFWAEQLHLMWKDLCRQIRALAWKVGKK</sequence>
<accession>A0A915HM11</accession>
<evidence type="ECO:0000313" key="5">
    <source>
        <dbReference type="Proteomes" id="UP000887565"/>
    </source>
</evidence>
<evidence type="ECO:0000256" key="3">
    <source>
        <dbReference type="ARBA" id="ARBA00019905"/>
    </source>
</evidence>
<dbReference type="Gene3D" id="1.50.10.10">
    <property type="match status" value="1"/>
</dbReference>
<evidence type="ECO:0000256" key="1">
    <source>
        <dbReference type="ARBA" id="ARBA00005615"/>
    </source>
</evidence>
<dbReference type="OMA" id="CARYSPL"/>
<dbReference type="EC" id="3.2.1.28" evidence="2"/>
<dbReference type="GO" id="GO:0005993">
    <property type="term" value="P:trehalose catabolic process"/>
    <property type="evidence" value="ECO:0007669"/>
    <property type="project" value="TreeGrafter"/>
</dbReference>
<dbReference type="Proteomes" id="UP000887565">
    <property type="component" value="Unplaced"/>
</dbReference>
<protein>
    <recommendedName>
        <fullName evidence="3">Trehalase</fullName>
        <ecNumber evidence="2">3.2.1.28</ecNumber>
    </recommendedName>
    <alternativeName>
        <fullName evidence="4">Alpha,alpha-trehalase</fullName>
    </alternativeName>
</protein>
<proteinExistence type="inferred from homology"/>